<sequence>MSELFLENNKLELNDFSEADVLHDIWTFLCRAFKSKETNASLRERASGDVALARNEHRGLGAREKRPRKAIGAKLGIVFKIGYNEHGSCEVGKDDVTVADDKYLDNSLIKLPKTLRDMMALLVQKNIRKINTLLTVGFLVMDVMSTIDDPNIVLETLVNHSSYMKNKPLEKQPTENKKSTTSKPVKVASKRTNADYSINQRTTFIDRTVIILTRLKETFFLHSKVKELGFSEAGKDTVLPIDEKYLNDGLLKLLKTLRDIFTVFVETNPSRISQLVSVGFLVMGKEKIKW</sequence>
<comment type="caution">
    <text evidence="2">The sequence shown here is derived from an EMBL/GenBank/DDBJ whole genome shotgun (WGS) entry which is preliminary data.</text>
</comment>
<evidence type="ECO:0000313" key="3">
    <source>
        <dbReference type="Proteomes" id="UP000613177"/>
    </source>
</evidence>
<dbReference type="Proteomes" id="UP000613177">
    <property type="component" value="Unassembled WGS sequence"/>
</dbReference>
<dbReference type="AlphaFoldDB" id="A0A8H7SZT5"/>
<organism evidence="2 3">
    <name type="scientific">Thamnidium elegans</name>
    <dbReference type="NCBI Taxonomy" id="101142"/>
    <lineage>
        <taxon>Eukaryota</taxon>
        <taxon>Fungi</taxon>
        <taxon>Fungi incertae sedis</taxon>
        <taxon>Mucoromycota</taxon>
        <taxon>Mucoromycotina</taxon>
        <taxon>Mucoromycetes</taxon>
        <taxon>Mucorales</taxon>
        <taxon>Mucorineae</taxon>
        <taxon>Mucoraceae</taxon>
        <taxon>Thamnidium</taxon>
    </lineage>
</organism>
<reference evidence="2" key="1">
    <citation type="submission" date="2021-01" db="EMBL/GenBank/DDBJ databases">
        <title>Metabolic potential, ecology and presence of endohyphal bacteria is reflected in genomic diversity of Mucoromycotina.</title>
        <authorList>
            <person name="Muszewska A."/>
            <person name="Okrasinska A."/>
            <person name="Steczkiewicz K."/>
            <person name="Drgas O."/>
            <person name="Orlowska M."/>
            <person name="Perlinska-Lenart U."/>
            <person name="Aleksandrzak-Piekarczyk T."/>
            <person name="Szatraj K."/>
            <person name="Zielenkiewicz U."/>
            <person name="Pilsyk S."/>
            <person name="Malc E."/>
            <person name="Mieczkowski P."/>
            <person name="Kruszewska J.S."/>
            <person name="Biernat P."/>
            <person name="Pawlowska J."/>
        </authorList>
    </citation>
    <scope>NUCLEOTIDE SEQUENCE</scope>
    <source>
        <strain evidence="2">WA0000018081</strain>
    </source>
</reference>
<feature type="region of interest" description="Disordered" evidence="1">
    <location>
        <begin position="165"/>
        <end position="186"/>
    </location>
</feature>
<feature type="compositionally biased region" description="Basic and acidic residues" evidence="1">
    <location>
        <begin position="167"/>
        <end position="178"/>
    </location>
</feature>
<gene>
    <name evidence="2" type="ORF">INT48_006627</name>
</gene>
<evidence type="ECO:0000313" key="2">
    <source>
        <dbReference type="EMBL" id="KAG2237223.1"/>
    </source>
</evidence>
<protein>
    <submittedName>
        <fullName evidence="2">Uncharacterized protein</fullName>
    </submittedName>
</protein>
<keyword evidence="3" id="KW-1185">Reference proteome</keyword>
<name>A0A8H7SZT5_9FUNG</name>
<accession>A0A8H7SZT5</accession>
<evidence type="ECO:0000256" key="1">
    <source>
        <dbReference type="SAM" id="MobiDB-lite"/>
    </source>
</evidence>
<proteinExistence type="predicted"/>
<dbReference type="EMBL" id="JAEPRE010000008">
    <property type="protein sequence ID" value="KAG2237223.1"/>
    <property type="molecule type" value="Genomic_DNA"/>
</dbReference>